<evidence type="ECO:0000256" key="7">
    <source>
        <dbReference type="ARBA" id="ARBA00023049"/>
    </source>
</evidence>
<dbReference type="Gene3D" id="2.60.40.10">
    <property type="entry name" value="Immunoglobulins"/>
    <property type="match status" value="2"/>
</dbReference>
<dbReference type="Gene3D" id="3.40.630.10">
    <property type="entry name" value="Zn peptidases"/>
    <property type="match status" value="1"/>
</dbReference>
<dbReference type="PANTHER" id="PTHR11705">
    <property type="entry name" value="PROTEASE FAMILY M14 CARBOXYPEPTIDASE A,B"/>
    <property type="match status" value="1"/>
</dbReference>
<dbReference type="RefSeq" id="WP_205459135.1">
    <property type="nucleotide sequence ID" value="NZ_JAFHKK010000014.1"/>
</dbReference>
<evidence type="ECO:0000259" key="9">
    <source>
        <dbReference type="PROSITE" id="PS50853"/>
    </source>
</evidence>
<dbReference type="EMBL" id="JAFHKK010000014">
    <property type="protein sequence ID" value="MBN2964583.1"/>
    <property type="molecule type" value="Genomic_DNA"/>
</dbReference>
<evidence type="ECO:0000256" key="8">
    <source>
        <dbReference type="PROSITE-ProRule" id="PRU01379"/>
    </source>
</evidence>
<dbReference type="PROSITE" id="PS52035">
    <property type="entry name" value="PEPTIDASE_M14"/>
    <property type="match status" value="1"/>
</dbReference>
<feature type="domain" description="Fibronectin type-III" evidence="9">
    <location>
        <begin position="302"/>
        <end position="395"/>
    </location>
</feature>
<proteinExistence type="inferred from homology"/>
<keyword evidence="12" id="KW-1185">Reference proteome</keyword>
<evidence type="ECO:0000313" key="11">
    <source>
        <dbReference type="EMBL" id="MBN2964583.1"/>
    </source>
</evidence>
<dbReference type="InterPro" id="IPR000834">
    <property type="entry name" value="Peptidase_M14"/>
</dbReference>
<dbReference type="SMART" id="SM00060">
    <property type="entry name" value="FN3"/>
    <property type="match status" value="1"/>
</dbReference>
<dbReference type="PANTHER" id="PTHR11705:SF143">
    <property type="entry name" value="SLL0236 PROTEIN"/>
    <property type="match status" value="1"/>
</dbReference>
<keyword evidence="7" id="KW-0482">Metalloprotease</keyword>
<dbReference type="PROSITE" id="PS00132">
    <property type="entry name" value="CARBOXYPEPT_ZN_1"/>
    <property type="match status" value="1"/>
</dbReference>
<evidence type="ECO:0000256" key="2">
    <source>
        <dbReference type="ARBA" id="ARBA00005988"/>
    </source>
</evidence>
<gene>
    <name evidence="11" type="ORF">JWV37_07310</name>
</gene>
<reference evidence="11 12" key="3">
    <citation type="submission" date="2021-02" db="EMBL/GenBank/DDBJ databases">
        <authorList>
            <person name="Merkel A.Y."/>
        </authorList>
    </citation>
    <scope>NUCLEOTIDE SEQUENCE [LARGE SCALE GENOMIC DNA]</scope>
    <source>
        <strain evidence="11 12">T05b</strain>
    </source>
</reference>
<feature type="domain" description="Peptidase M14" evidence="10">
    <location>
        <begin position="4"/>
        <end position="285"/>
    </location>
</feature>
<keyword evidence="6" id="KW-0862">Zinc</keyword>
<comment type="caution">
    <text evidence="11">The sequence shown here is derived from an EMBL/GenBank/DDBJ whole genome shotgun (WGS) entry which is preliminary data.</text>
</comment>
<evidence type="ECO:0000256" key="4">
    <source>
        <dbReference type="ARBA" id="ARBA00022723"/>
    </source>
</evidence>
<dbReference type="SMART" id="SM00631">
    <property type="entry name" value="Zn_pept"/>
    <property type="match status" value="1"/>
</dbReference>
<comment type="caution">
    <text evidence="8">Lacks conserved residue(s) required for the propagation of feature annotation.</text>
</comment>
<keyword evidence="5" id="KW-0378">Hydrolase</keyword>
<reference evidence="12" key="2">
    <citation type="submission" date="2021-02" db="EMBL/GenBank/DDBJ databases">
        <title>Sulfurospirillum tamanensis sp. nov.</title>
        <authorList>
            <person name="Merkel A.Y."/>
        </authorList>
    </citation>
    <scope>NUCLEOTIDE SEQUENCE [LARGE SCALE GENOMIC DNA]</scope>
    <source>
        <strain evidence="12">T05b</strain>
    </source>
</reference>
<evidence type="ECO:0000256" key="3">
    <source>
        <dbReference type="ARBA" id="ARBA00022670"/>
    </source>
</evidence>
<accession>A0ABS2WT80</accession>
<evidence type="ECO:0000259" key="10">
    <source>
        <dbReference type="PROSITE" id="PS52035"/>
    </source>
</evidence>
<evidence type="ECO:0000256" key="5">
    <source>
        <dbReference type="ARBA" id="ARBA00022801"/>
    </source>
</evidence>
<dbReference type="Proteomes" id="UP000703590">
    <property type="component" value="Unassembled WGS sequence"/>
</dbReference>
<evidence type="ECO:0000256" key="6">
    <source>
        <dbReference type="ARBA" id="ARBA00022833"/>
    </source>
</evidence>
<organism evidence="11 12">
    <name type="scientific">Sulfurospirillum tamanense</name>
    <dbReference type="NCBI Taxonomy" id="2813362"/>
    <lineage>
        <taxon>Bacteria</taxon>
        <taxon>Pseudomonadati</taxon>
        <taxon>Campylobacterota</taxon>
        <taxon>Epsilonproteobacteria</taxon>
        <taxon>Campylobacterales</taxon>
        <taxon>Sulfurospirillaceae</taxon>
        <taxon>Sulfurospirillum</taxon>
    </lineage>
</organism>
<comment type="similarity">
    <text evidence="2 8">Belongs to the peptidase M14 family.</text>
</comment>
<dbReference type="SUPFAM" id="SSF53187">
    <property type="entry name" value="Zn-dependent exopeptidases"/>
    <property type="match status" value="1"/>
</dbReference>
<dbReference type="InterPro" id="IPR057246">
    <property type="entry name" value="CARBOXYPEPT_ZN_1"/>
</dbReference>
<evidence type="ECO:0000256" key="1">
    <source>
        <dbReference type="ARBA" id="ARBA00001947"/>
    </source>
</evidence>
<keyword evidence="3" id="KW-0645">Protease</keyword>
<dbReference type="InterPro" id="IPR036116">
    <property type="entry name" value="FN3_sf"/>
</dbReference>
<dbReference type="SUPFAM" id="SSF49265">
    <property type="entry name" value="Fibronectin type III"/>
    <property type="match status" value="1"/>
</dbReference>
<dbReference type="PRINTS" id="PR00765">
    <property type="entry name" value="CRBOXYPTASEA"/>
</dbReference>
<protein>
    <submittedName>
        <fullName evidence="11">Peptidase</fullName>
    </submittedName>
</protein>
<dbReference type="Pfam" id="PF00246">
    <property type="entry name" value="Peptidase_M14"/>
    <property type="match status" value="1"/>
</dbReference>
<name>A0ABS2WT80_9BACT</name>
<sequence length="854" mass="97932">MKKQYRSYEQTCEFLKECVRRYPSLISLESLGKTWENRDIILAKITLHVEHADLKPALLYTGTIHAREWIGNELGVSFIEYLLGHYDTNPMVLEVLTKNTLYIVPCLNPDGFEYSRKHFSFWRKNRRNNGDGTFGVDLNRNFSVGFQKVSDTSSNVYSGPAPFSEPETQAIKAFVDAHENITIALDYHSQGNVFFPAHKFNHEAEIEGTDLNTLCANMNYHIRKATGRKYGIHRGKPPKKLISGSGREYYYNKGIIATVVEVGTRNIPDFMQNMRESIHENIPALLYALSEAHNYSTNAPRRPENFLLQHKTSQEVTLAWEYPCKKDIYFQLFRNTENKEACNESSLVGVTKNHHFTDIELSSGTNYFYYIRAVDNITGVKSAFAPKMRVQTLLDSTEFHRTIFPTPSDVGYTAEFTKEQNRAHFGRNSLFIGINETKGISYGVIDFKLDTLPQNAIIKEAYLSLYPLNRVNAKIEKFGEWSVSLIDRESVGDITDFDHISQSTVIQTIGTTMPSETLTQGIWSHWKFNEYERRLLETQLQTHNALLLKISGPTKLPLGRDSQMMMFDLGYGNFGGGIHYRPNLFIKYTLPSQSLQIPVNAIATVSLDYTKNHQLSCGFDKENQKIYGYMEFSLDTLPAPDQTVITGAYISIKSRNRTRSKEDIRYNVEFVDIEELSCENIKVRERIEFIGYEVSRADLQKNKCHHFIFDSYSLQSLEEMHQKGQKSKFIIKPTSAIVKNHLVTWDENVTLTVEYIPRRKSPPPMATDLKVSNEGGKIKLTWTNPKEEGFVGVYVVRNRFHPPTNPSDGDKLYAGKDNYTYDTFGTAQISKYFAIFSYDDVPNYSEPLRGTWEA</sequence>
<comment type="cofactor">
    <cofactor evidence="1">
        <name>Zn(2+)</name>
        <dbReference type="ChEBI" id="CHEBI:29105"/>
    </cofactor>
</comment>
<dbReference type="InterPro" id="IPR013783">
    <property type="entry name" value="Ig-like_fold"/>
</dbReference>
<reference evidence="11 12" key="1">
    <citation type="submission" date="2021-02" db="EMBL/GenBank/DDBJ databases">
        <title>Sulfurospirillum tamanensis sp. nov.</title>
        <authorList>
            <person name="Frolova A."/>
            <person name="Merkel A."/>
            <person name="Slobodkin A."/>
        </authorList>
    </citation>
    <scope>NUCLEOTIDE SEQUENCE [LARGE SCALE GENOMIC DNA]</scope>
    <source>
        <strain evidence="11 12">T05b</strain>
    </source>
</reference>
<dbReference type="InterPro" id="IPR003961">
    <property type="entry name" value="FN3_dom"/>
</dbReference>
<keyword evidence="4" id="KW-0479">Metal-binding</keyword>
<evidence type="ECO:0000313" key="12">
    <source>
        <dbReference type="Proteomes" id="UP000703590"/>
    </source>
</evidence>
<dbReference type="PROSITE" id="PS50853">
    <property type="entry name" value="FN3"/>
    <property type="match status" value="1"/>
</dbReference>